<keyword evidence="1" id="KW-0677">Repeat</keyword>
<dbReference type="InterPro" id="IPR041118">
    <property type="entry name" value="Rx_N"/>
</dbReference>
<keyword evidence="6" id="KW-1185">Reference proteome</keyword>
<evidence type="ECO:0000256" key="2">
    <source>
        <dbReference type="ARBA" id="ARBA00022741"/>
    </source>
</evidence>
<gene>
    <name evidence="5" type="ORF">AMTR_s00061p00086750</name>
</gene>
<evidence type="ECO:0000256" key="3">
    <source>
        <dbReference type="ARBA" id="ARBA00022821"/>
    </source>
</evidence>
<evidence type="ECO:0000313" key="6">
    <source>
        <dbReference type="Proteomes" id="UP000017836"/>
    </source>
</evidence>
<reference evidence="6" key="1">
    <citation type="journal article" date="2013" name="Science">
        <title>The Amborella genome and the evolution of flowering plants.</title>
        <authorList>
            <consortium name="Amborella Genome Project"/>
        </authorList>
    </citation>
    <scope>NUCLEOTIDE SEQUENCE [LARGE SCALE GENOMIC DNA]</scope>
</reference>
<evidence type="ECO:0000256" key="1">
    <source>
        <dbReference type="ARBA" id="ARBA00022737"/>
    </source>
</evidence>
<organism evidence="5 6">
    <name type="scientific">Amborella trichopoda</name>
    <dbReference type="NCBI Taxonomy" id="13333"/>
    <lineage>
        <taxon>Eukaryota</taxon>
        <taxon>Viridiplantae</taxon>
        <taxon>Streptophyta</taxon>
        <taxon>Embryophyta</taxon>
        <taxon>Tracheophyta</taxon>
        <taxon>Spermatophyta</taxon>
        <taxon>Magnoliopsida</taxon>
        <taxon>Amborellales</taxon>
        <taxon>Amborellaceae</taxon>
        <taxon>Amborella</taxon>
    </lineage>
</organism>
<feature type="domain" description="Disease resistance N-terminal" evidence="4">
    <location>
        <begin position="5"/>
        <end position="58"/>
    </location>
</feature>
<dbReference type="GO" id="GO:0000166">
    <property type="term" value="F:nucleotide binding"/>
    <property type="evidence" value="ECO:0007669"/>
    <property type="project" value="UniProtKB-KW"/>
</dbReference>
<dbReference type="EMBL" id="KI392075">
    <property type="protein sequence ID" value="ERN19052.1"/>
    <property type="molecule type" value="Genomic_DNA"/>
</dbReference>
<dbReference type="Proteomes" id="UP000017836">
    <property type="component" value="Unassembled WGS sequence"/>
</dbReference>
<keyword evidence="3" id="KW-0611">Plant defense</keyword>
<sequence>MADSVVSFFLEKLEKLLLDEVQLLSGVEDDIRWIKEEVKGMEAFVESGDEKRETDKLVWGSTSGRYCIRCRGCSPQIHRGRGFRGCLISPCSSIKEECVKHEVASKIKE</sequence>
<evidence type="ECO:0000259" key="4">
    <source>
        <dbReference type="Pfam" id="PF18052"/>
    </source>
</evidence>
<dbReference type="AlphaFoldDB" id="U5DCB6"/>
<proteinExistence type="predicted"/>
<name>U5DCB6_AMBTC</name>
<keyword evidence="2" id="KW-0547">Nucleotide-binding</keyword>
<dbReference type="HOGENOM" id="CLU_000837_29_3_1"/>
<dbReference type="Gramene" id="ERN19052">
    <property type="protein sequence ID" value="ERN19052"/>
    <property type="gene ID" value="AMTR_s00061p00086750"/>
</dbReference>
<dbReference type="GO" id="GO:0006952">
    <property type="term" value="P:defense response"/>
    <property type="evidence" value="ECO:0007669"/>
    <property type="project" value="UniProtKB-KW"/>
</dbReference>
<evidence type="ECO:0000313" key="5">
    <source>
        <dbReference type="EMBL" id="ERN19052.1"/>
    </source>
</evidence>
<dbReference type="Gene3D" id="1.20.5.4130">
    <property type="match status" value="1"/>
</dbReference>
<dbReference type="Pfam" id="PF18052">
    <property type="entry name" value="Rx_N"/>
    <property type="match status" value="1"/>
</dbReference>
<protein>
    <recommendedName>
        <fullName evidence="4">Disease resistance N-terminal domain-containing protein</fullName>
    </recommendedName>
</protein>
<accession>U5DCB6</accession>